<organism evidence="1 2">
    <name type="scientific">Paenibacillus vulneris</name>
    <dbReference type="NCBI Taxonomy" id="1133364"/>
    <lineage>
        <taxon>Bacteria</taxon>
        <taxon>Bacillati</taxon>
        <taxon>Bacillota</taxon>
        <taxon>Bacilli</taxon>
        <taxon>Bacillales</taxon>
        <taxon>Paenibacillaceae</taxon>
        <taxon>Paenibacillus</taxon>
    </lineage>
</organism>
<accession>A0ABW3UY62</accession>
<evidence type="ECO:0000313" key="1">
    <source>
        <dbReference type="EMBL" id="MFD1225412.1"/>
    </source>
</evidence>
<reference evidence="2" key="1">
    <citation type="journal article" date="2019" name="Int. J. Syst. Evol. Microbiol.">
        <title>The Global Catalogue of Microorganisms (GCM) 10K type strain sequencing project: providing services to taxonomists for standard genome sequencing and annotation.</title>
        <authorList>
            <consortium name="The Broad Institute Genomics Platform"/>
            <consortium name="The Broad Institute Genome Sequencing Center for Infectious Disease"/>
            <person name="Wu L."/>
            <person name="Ma J."/>
        </authorList>
    </citation>
    <scope>NUCLEOTIDE SEQUENCE [LARGE SCALE GENOMIC DNA]</scope>
    <source>
        <strain evidence="2">CCUG 53270</strain>
    </source>
</reference>
<sequence>MKLQSLYDEYLNIKFNRGLPSAAPTDGFEYSLCEDGSAELFFVGHEEESFREWAGELQPRDPTYTANPDWEPVLSAFYKQLDVYDEQILYYLLFTINRTMSIIKINPYNAMNDFMKNYCFFQLSQLTHITRLNKEQKDSLRDFFFFFYLYAHPVNEETLYSFSFRGHDLVHTKTNIWMEHYFTAYHDYYRDHFDKYKDSLFITPQEINACKKLTLELLRSIEGKSPKLIMPPEEGLEDVLQLINDVNAFLQMHSEDKTKLFGIMRDFLSSNRSTPYHDHCFRTLLQNYVTYILYFQFEDLHDLVDYFKDTPPGCKSAINKIFTDAIFIQKIMRQNRIDIAEYENIIEFFDEEARRIYL</sequence>
<keyword evidence="2" id="KW-1185">Reference proteome</keyword>
<name>A0ABW3UY62_9BACL</name>
<comment type="caution">
    <text evidence="1">The sequence shown here is derived from an EMBL/GenBank/DDBJ whole genome shotgun (WGS) entry which is preliminary data.</text>
</comment>
<dbReference type="EMBL" id="JBHTLU010000059">
    <property type="protein sequence ID" value="MFD1225412.1"/>
    <property type="molecule type" value="Genomic_DNA"/>
</dbReference>
<protein>
    <submittedName>
        <fullName evidence="1">Uncharacterized protein</fullName>
    </submittedName>
</protein>
<evidence type="ECO:0000313" key="2">
    <source>
        <dbReference type="Proteomes" id="UP001597180"/>
    </source>
</evidence>
<dbReference type="Proteomes" id="UP001597180">
    <property type="component" value="Unassembled WGS sequence"/>
</dbReference>
<gene>
    <name evidence="1" type="ORF">ACFQ4B_35565</name>
</gene>
<proteinExistence type="predicted"/>
<dbReference type="RefSeq" id="WP_345587730.1">
    <property type="nucleotide sequence ID" value="NZ_BAABJG010000013.1"/>
</dbReference>